<protein>
    <recommendedName>
        <fullName evidence="4">Methyl-accepting chemotaxis protein</fullName>
    </recommendedName>
</protein>
<organism evidence="2 3">
    <name type="scientific">Hydrogenophaga laconesensis</name>
    <dbReference type="NCBI Taxonomy" id="1805971"/>
    <lineage>
        <taxon>Bacteria</taxon>
        <taxon>Pseudomonadati</taxon>
        <taxon>Pseudomonadota</taxon>
        <taxon>Betaproteobacteria</taxon>
        <taxon>Burkholderiales</taxon>
        <taxon>Comamonadaceae</taxon>
        <taxon>Hydrogenophaga</taxon>
    </lineage>
</organism>
<proteinExistence type="predicted"/>
<evidence type="ECO:0000313" key="3">
    <source>
        <dbReference type="Proteomes" id="UP001265550"/>
    </source>
</evidence>
<dbReference type="EMBL" id="JAVDWE010000049">
    <property type="protein sequence ID" value="MDR7097650.1"/>
    <property type="molecule type" value="Genomic_DNA"/>
</dbReference>
<name>A0ABU1VJY8_9BURK</name>
<gene>
    <name evidence="2" type="ORF">J2X09_005426</name>
</gene>
<feature type="region of interest" description="Disordered" evidence="1">
    <location>
        <begin position="121"/>
        <end position="146"/>
    </location>
</feature>
<keyword evidence="3" id="KW-1185">Reference proteome</keyword>
<evidence type="ECO:0000256" key="1">
    <source>
        <dbReference type="SAM" id="MobiDB-lite"/>
    </source>
</evidence>
<comment type="caution">
    <text evidence="2">The sequence shown here is derived from an EMBL/GenBank/DDBJ whole genome shotgun (WGS) entry which is preliminary data.</text>
</comment>
<evidence type="ECO:0008006" key="4">
    <source>
        <dbReference type="Google" id="ProtNLM"/>
    </source>
</evidence>
<sequence length="146" mass="15012">MTQQNAALVEESAAAAESLKDQARRLDDVVRVFRTGDGDTARPMTPATPEIKPTVIAPEVSTPVLTSVVTPAATPAQVVKSTKSVADHNTPVPAKAAVVPAPAVRPQAVKPAPVVNRVVDTPAATPIRPAATTASSASSEGDWESF</sequence>
<feature type="compositionally biased region" description="Low complexity" evidence="1">
    <location>
        <begin position="121"/>
        <end position="139"/>
    </location>
</feature>
<reference evidence="2 3" key="1">
    <citation type="submission" date="2023-07" db="EMBL/GenBank/DDBJ databases">
        <title>Sorghum-associated microbial communities from plants grown in Nebraska, USA.</title>
        <authorList>
            <person name="Schachtman D."/>
        </authorList>
    </citation>
    <scope>NUCLEOTIDE SEQUENCE [LARGE SCALE GENOMIC DNA]</scope>
    <source>
        <strain evidence="2 3">BE240</strain>
    </source>
</reference>
<evidence type="ECO:0000313" key="2">
    <source>
        <dbReference type="EMBL" id="MDR7097650.1"/>
    </source>
</evidence>
<dbReference type="Proteomes" id="UP001265550">
    <property type="component" value="Unassembled WGS sequence"/>
</dbReference>
<accession>A0ABU1VJY8</accession>